<dbReference type="RefSeq" id="WP_329958311.1">
    <property type="nucleotide sequence ID" value="NZ_CAJVCE010000051.1"/>
</dbReference>
<evidence type="ECO:0000259" key="1">
    <source>
        <dbReference type="Pfam" id="PF12728"/>
    </source>
</evidence>
<name>A0ABM8VUN1_9BACL</name>
<evidence type="ECO:0000313" key="3">
    <source>
        <dbReference type="Proteomes" id="UP000730618"/>
    </source>
</evidence>
<dbReference type="InterPro" id="IPR041657">
    <property type="entry name" value="HTH_17"/>
</dbReference>
<proteinExistence type="predicted"/>
<evidence type="ECO:0000313" key="2">
    <source>
        <dbReference type="EMBL" id="CAG7658933.1"/>
    </source>
</evidence>
<dbReference type="Proteomes" id="UP000730618">
    <property type="component" value="Unassembled WGS sequence"/>
</dbReference>
<protein>
    <recommendedName>
        <fullName evidence="1">Helix-turn-helix domain-containing protein</fullName>
    </recommendedName>
</protein>
<sequence>MREHALLRIQLLKALLELEEKLMEDCGNQSKAVAYASQVEDVAHRQENGQLKAVFSVAELSDYLGVSADCIYTMVRENQVPYVRIRRRILFHRQAIDSWIQSSAFNK</sequence>
<reference evidence="2 3" key="1">
    <citation type="submission" date="2021-06" db="EMBL/GenBank/DDBJ databases">
        <authorList>
            <person name="Criscuolo A."/>
        </authorList>
    </citation>
    <scope>NUCLEOTIDE SEQUENCE [LARGE SCALE GENOMIC DNA]</scope>
    <source>
        <strain evidence="3">CIP 111802</strain>
    </source>
</reference>
<comment type="caution">
    <text evidence="2">The sequence shown here is derived from an EMBL/GenBank/DDBJ whole genome shotgun (WGS) entry which is preliminary data.</text>
</comment>
<accession>A0ABM8VUN1</accession>
<gene>
    <name evidence="2" type="ORF">PAECIP111802_07221</name>
</gene>
<dbReference type="EMBL" id="CAJVCE010000051">
    <property type="protein sequence ID" value="CAG7658933.1"/>
    <property type="molecule type" value="Genomic_DNA"/>
</dbReference>
<dbReference type="NCBIfam" id="TIGR01764">
    <property type="entry name" value="excise"/>
    <property type="match status" value="1"/>
</dbReference>
<dbReference type="Pfam" id="PF12728">
    <property type="entry name" value="HTH_17"/>
    <property type="match status" value="1"/>
</dbReference>
<feature type="domain" description="Helix-turn-helix" evidence="1">
    <location>
        <begin position="55"/>
        <end position="102"/>
    </location>
</feature>
<organism evidence="2 3">
    <name type="scientific">Paenibacillus allorhizosphaerae</name>
    <dbReference type="NCBI Taxonomy" id="2849866"/>
    <lineage>
        <taxon>Bacteria</taxon>
        <taxon>Bacillati</taxon>
        <taxon>Bacillota</taxon>
        <taxon>Bacilli</taxon>
        <taxon>Bacillales</taxon>
        <taxon>Paenibacillaceae</taxon>
        <taxon>Paenibacillus</taxon>
    </lineage>
</organism>
<keyword evidence="3" id="KW-1185">Reference proteome</keyword>
<dbReference type="InterPro" id="IPR010093">
    <property type="entry name" value="SinI_DNA-bd"/>
</dbReference>